<protein>
    <recommendedName>
        <fullName evidence="6">Peptidase metallopeptidase domain-containing protein</fullName>
    </recommendedName>
</protein>
<proteinExistence type="predicted"/>
<keyword evidence="1" id="KW-0645">Protease</keyword>
<reference evidence="8" key="1">
    <citation type="submission" date="2018-09" db="EMBL/GenBank/DDBJ databases">
        <authorList>
            <person name="Kim I."/>
        </authorList>
    </citation>
    <scope>NUCLEOTIDE SEQUENCE [LARGE SCALE GENOMIC DNA]</scope>
    <source>
        <strain evidence="8">DD4a</strain>
    </source>
</reference>
<dbReference type="EMBL" id="QXTG01000003">
    <property type="protein sequence ID" value="RIX26634.1"/>
    <property type="molecule type" value="Genomic_DNA"/>
</dbReference>
<dbReference type="SUPFAM" id="SSF55486">
    <property type="entry name" value="Metalloproteases ('zincins'), catalytic domain"/>
    <property type="match status" value="1"/>
</dbReference>
<keyword evidence="8" id="KW-1185">Reference proteome</keyword>
<keyword evidence="2" id="KW-0479">Metal-binding</keyword>
<dbReference type="AlphaFoldDB" id="A0A3A1TUN2"/>
<evidence type="ECO:0000256" key="1">
    <source>
        <dbReference type="ARBA" id="ARBA00022670"/>
    </source>
</evidence>
<dbReference type="InterPro" id="IPR001818">
    <property type="entry name" value="Pept_M10_metallopeptidase"/>
</dbReference>
<evidence type="ECO:0000259" key="6">
    <source>
        <dbReference type="SMART" id="SM00235"/>
    </source>
</evidence>
<dbReference type="GO" id="GO:0004222">
    <property type="term" value="F:metalloendopeptidase activity"/>
    <property type="evidence" value="ECO:0007669"/>
    <property type="project" value="InterPro"/>
</dbReference>
<feature type="signal peptide" evidence="5">
    <location>
        <begin position="1"/>
        <end position="26"/>
    </location>
</feature>
<comment type="caution">
    <text evidence="7">The sequence shown here is derived from an EMBL/GenBank/DDBJ whole genome shotgun (WGS) entry which is preliminary data.</text>
</comment>
<dbReference type="GO" id="GO:0008270">
    <property type="term" value="F:zinc ion binding"/>
    <property type="evidence" value="ECO:0007669"/>
    <property type="project" value="InterPro"/>
</dbReference>
<dbReference type="GO" id="GO:0006508">
    <property type="term" value="P:proteolysis"/>
    <property type="evidence" value="ECO:0007669"/>
    <property type="project" value="UniProtKB-KW"/>
</dbReference>
<evidence type="ECO:0000256" key="3">
    <source>
        <dbReference type="ARBA" id="ARBA00022801"/>
    </source>
</evidence>
<evidence type="ECO:0000313" key="7">
    <source>
        <dbReference type="EMBL" id="RIX26634.1"/>
    </source>
</evidence>
<name>A0A3A1TUN2_9MICO</name>
<evidence type="ECO:0000256" key="2">
    <source>
        <dbReference type="ARBA" id="ARBA00022723"/>
    </source>
</evidence>
<organism evidence="7 8">
    <name type="scientific">Amnibacterium setariae</name>
    <dbReference type="NCBI Taxonomy" id="2306585"/>
    <lineage>
        <taxon>Bacteria</taxon>
        <taxon>Bacillati</taxon>
        <taxon>Actinomycetota</taxon>
        <taxon>Actinomycetes</taxon>
        <taxon>Micrococcales</taxon>
        <taxon>Microbacteriaceae</taxon>
        <taxon>Amnibacterium</taxon>
    </lineage>
</organism>
<keyword evidence="3" id="KW-0378">Hydrolase</keyword>
<dbReference type="InterPro" id="IPR006026">
    <property type="entry name" value="Peptidase_Metallo"/>
</dbReference>
<gene>
    <name evidence="7" type="ORF">D1781_17120</name>
</gene>
<keyword evidence="5" id="KW-0732">Signal</keyword>
<dbReference type="Pfam" id="PF00413">
    <property type="entry name" value="Peptidase_M10"/>
    <property type="match status" value="1"/>
</dbReference>
<dbReference type="GO" id="GO:0031012">
    <property type="term" value="C:extracellular matrix"/>
    <property type="evidence" value="ECO:0007669"/>
    <property type="project" value="InterPro"/>
</dbReference>
<dbReference type="Proteomes" id="UP000265742">
    <property type="component" value="Unassembled WGS sequence"/>
</dbReference>
<dbReference type="InterPro" id="IPR024079">
    <property type="entry name" value="MetalloPept_cat_dom_sf"/>
</dbReference>
<feature type="chain" id="PRO_5038490863" description="Peptidase metallopeptidase domain-containing protein" evidence="5">
    <location>
        <begin position="27"/>
        <end position="249"/>
    </location>
</feature>
<keyword evidence="4" id="KW-0862">Zinc</keyword>
<evidence type="ECO:0000256" key="4">
    <source>
        <dbReference type="ARBA" id="ARBA00022833"/>
    </source>
</evidence>
<feature type="domain" description="Peptidase metallopeptidase" evidence="6">
    <location>
        <begin position="61"/>
        <end position="245"/>
    </location>
</feature>
<dbReference type="SMART" id="SM00235">
    <property type="entry name" value="ZnMc"/>
    <property type="match status" value="1"/>
</dbReference>
<dbReference type="Gene3D" id="3.40.390.10">
    <property type="entry name" value="Collagenase (Catalytic Domain)"/>
    <property type="match status" value="1"/>
</dbReference>
<evidence type="ECO:0000313" key="8">
    <source>
        <dbReference type="Proteomes" id="UP000265742"/>
    </source>
</evidence>
<accession>A0A3A1TUN2</accession>
<evidence type="ECO:0000256" key="5">
    <source>
        <dbReference type="SAM" id="SignalP"/>
    </source>
</evidence>
<sequence length="249" mass="26154">MRMILGRARLAGAAAVLLAAVAVAPAASPPGRATPAAAARTASATTADARFELASRTDPGRPMRWLACKPIEYRINPTDMPAGLEPTVRHAMSVLQRQTGVRFRYAGHTRHTFTSTTHAATPTVYIAFTSRRRAAGQTFGGPGGEIGVGGPAGSWAVSGGRTTEAITYGRVLLSSRFRGPATGGGASWQALILHEVGHALNLAHRGGARTIMHPVLSGATPAQYTPAEVHALRKVLQTSRCDYAAWSRL</sequence>